<dbReference type="AlphaFoldDB" id="A0A816PQG5"/>
<dbReference type="GO" id="GO:0005576">
    <property type="term" value="C:extracellular region"/>
    <property type="evidence" value="ECO:0007669"/>
    <property type="project" value="UniProtKB-SubCell"/>
</dbReference>
<evidence type="ECO:0000256" key="6">
    <source>
        <dbReference type="SAM" id="SignalP"/>
    </source>
</evidence>
<protein>
    <submittedName>
        <fullName evidence="7">(rape) hypothetical protein</fullName>
    </submittedName>
</protein>
<dbReference type="PANTHER" id="PTHR34450">
    <property type="entry name" value="DEFENSIN-LIKE PROTEIN 245-RELATED"/>
    <property type="match status" value="1"/>
</dbReference>
<comment type="subcellular location">
    <subcellularLocation>
        <location evidence="1">Secreted</location>
    </subcellularLocation>
</comment>
<dbReference type="Proteomes" id="UP001295469">
    <property type="component" value="Chromosome A09"/>
</dbReference>
<keyword evidence="4 6" id="KW-0732">Signal</keyword>
<sequence length="87" mass="10109">MKSHILFIFSCVILLLVLSYPKEAKANRCHRTAYFPGRCEDVGRTSCLMDFKTLDPRFDQCSRCENHKINGKQERRCHCSFAAKSCF</sequence>
<proteinExistence type="inferred from homology"/>
<keyword evidence="3" id="KW-0964">Secreted</keyword>
<evidence type="ECO:0000256" key="4">
    <source>
        <dbReference type="ARBA" id="ARBA00022729"/>
    </source>
</evidence>
<evidence type="ECO:0000256" key="1">
    <source>
        <dbReference type="ARBA" id="ARBA00004613"/>
    </source>
</evidence>
<keyword evidence="5" id="KW-1015">Disulfide bond</keyword>
<reference evidence="7" key="1">
    <citation type="submission" date="2021-01" db="EMBL/GenBank/DDBJ databases">
        <authorList>
            <consortium name="Genoscope - CEA"/>
            <person name="William W."/>
        </authorList>
    </citation>
    <scope>NUCLEOTIDE SEQUENCE</scope>
</reference>
<dbReference type="EMBL" id="HG994363">
    <property type="protein sequence ID" value="CAF2051665.1"/>
    <property type="molecule type" value="Genomic_DNA"/>
</dbReference>
<evidence type="ECO:0000313" key="7">
    <source>
        <dbReference type="EMBL" id="CAF2051665.1"/>
    </source>
</evidence>
<organism evidence="7">
    <name type="scientific">Brassica napus</name>
    <name type="common">Rape</name>
    <dbReference type="NCBI Taxonomy" id="3708"/>
    <lineage>
        <taxon>Eukaryota</taxon>
        <taxon>Viridiplantae</taxon>
        <taxon>Streptophyta</taxon>
        <taxon>Embryophyta</taxon>
        <taxon>Tracheophyta</taxon>
        <taxon>Spermatophyta</taxon>
        <taxon>Magnoliopsida</taxon>
        <taxon>eudicotyledons</taxon>
        <taxon>Gunneridae</taxon>
        <taxon>Pentapetalae</taxon>
        <taxon>rosids</taxon>
        <taxon>malvids</taxon>
        <taxon>Brassicales</taxon>
        <taxon>Brassicaceae</taxon>
        <taxon>Brassiceae</taxon>
        <taxon>Brassica</taxon>
    </lineage>
</organism>
<dbReference type="InterPro" id="IPR010682">
    <property type="entry name" value="SCRL"/>
</dbReference>
<gene>
    <name evidence="7" type="ORF">DARMORV10_A09P65800.1</name>
</gene>
<accession>A0A816PQG5</accession>
<feature type="chain" id="PRO_5032758367" evidence="6">
    <location>
        <begin position="27"/>
        <end position="87"/>
    </location>
</feature>
<name>A0A816PQG5_BRANA</name>
<evidence type="ECO:0000256" key="3">
    <source>
        <dbReference type="ARBA" id="ARBA00022525"/>
    </source>
</evidence>
<feature type="signal peptide" evidence="6">
    <location>
        <begin position="1"/>
        <end position="26"/>
    </location>
</feature>
<comment type="similarity">
    <text evidence="2">Belongs to the DEFL family.</text>
</comment>
<dbReference type="Pfam" id="PF06876">
    <property type="entry name" value="SCRL"/>
    <property type="match status" value="1"/>
</dbReference>
<dbReference type="PANTHER" id="PTHR34450:SF7">
    <property type="entry name" value="DEFENSIN-LIKE PROTEIN 228-RELATED"/>
    <property type="match status" value="1"/>
</dbReference>
<dbReference type="GO" id="GO:0007165">
    <property type="term" value="P:signal transduction"/>
    <property type="evidence" value="ECO:0007669"/>
    <property type="project" value="InterPro"/>
</dbReference>
<dbReference type="Gramene" id="CDY06324">
    <property type="protein sequence ID" value="CDY06324"/>
    <property type="gene ID" value="GSBRNA2T00122253001"/>
</dbReference>
<evidence type="ECO:0000256" key="2">
    <source>
        <dbReference type="ARBA" id="ARBA00006722"/>
    </source>
</evidence>
<evidence type="ECO:0000256" key="5">
    <source>
        <dbReference type="ARBA" id="ARBA00023157"/>
    </source>
</evidence>